<organism evidence="1 2">
    <name type="scientific">Adineta ricciae</name>
    <name type="common">Rotifer</name>
    <dbReference type="NCBI Taxonomy" id="249248"/>
    <lineage>
        <taxon>Eukaryota</taxon>
        <taxon>Metazoa</taxon>
        <taxon>Spiralia</taxon>
        <taxon>Gnathifera</taxon>
        <taxon>Rotifera</taxon>
        <taxon>Eurotatoria</taxon>
        <taxon>Bdelloidea</taxon>
        <taxon>Adinetida</taxon>
        <taxon>Adinetidae</taxon>
        <taxon>Adineta</taxon>
    </lineage>
</organism>
<sequence length="91" mass="10191">MLTQHEYDNVSSQKSCYSSDTNATVSVVQRYLTTTTTTTNVIPSTPARPPNIKVQQCTKEFLGKHFQDAYPMFKNPRGQCLIINVYNISGA</sequence>
<evidence type="ECO:0000313" key="2">
    <source>
        <dbReference type="Proteomes" id="UP000663828"/>
    </source>
</evidence>
<proteinExistence type="predicted"/>
<dbReference type="EMBL" id="CAJNOR010014306">
    <property type="protein sequence ID" value="CAF1677662.1"/>
    <property type="molecule type" value="Genomic_DNA"/>
</dbReference>
<keyword evidence="2" id="KW-1185">Reference proteome</keyword>
<gene>
    <name evidence="1" type="ORF">XAT740_LOCUS59923</name>
</gene>
<feature type="non-terminal residue" evidence="1">
    <location>
        <position position="1"/>
    </location>
</feature>
<accession>A0A816GNK0</accession>
<protein>
    <submittedName>
        <fullName evidence="1">Uncharacterized protein</fullName>
    </submittedName>
</protein>
<dbReference type="Gene3D" id="3.40.50.1460">
    <property type="match status" value="1"/>
</dbReference>
<dbReference type="AlphaFoldDB" id="A0A816GNK0"/>
<dbReference type="Proteomes" id="UP000663828">
    <property type="component" value="Unassembled WGS sequence"/>
</dbReference>
<reference evidence="1" key="1">
    <citation type="submission" date="2021-02" db="EMBL/GenBank/DDBJ databases">
        <authorList>
            <person name="Nowell W R."/>
        </authorList>
    </citation>
    <scope>NUCLEOTIDE SEQUENCE</scope>
</reference>
<comment type="caution">
    <text evidence="1">The sequence shown here is derived from an EMBL/GenBank/DDBJ whole genome shotgun (WGS) entry which is preliminary data.</text>
</comment>
<evidence type="ECO:0000313" key="1">
    <source>
        <dbReference type="EMBL" id="CAF1677662.1"/>
    </source>
</evidence>
<name>A0A816GNK0_ADIRI</name>